<keyword evidence="2" id="KW-1185">Reference proteome</keyword>
<dbReference type="AlphaFoldDB" id="A0A0H2RZ74"/>
<organism evidence="1 2">
    <name type="scientific">Schizopora paradoxa</name>
    <dbReference type="NCBI Taxonomy" id="27342"/>
    <lineage>
        <taxon>Eukaryota</taxon>
        <taxon>Fungi</taxon>
        <taxon>Dikarya</taxon>
        <taxon>Basidiomycota</taxon>
        <taxon>Agaricomycotina</taxon>
        <taxon>Agaricomycetes</taxon>
        <taxon>Hymenochaetales</taxon>
        <taxon>Schizoporaceae</taxon>
        <taxon>Schizopora</taxon>
    </lineage>
</organism>
<protein>
    <submittedName>
        <fullName evidence="1">Uncharacterized protein</fullName>
    </submittedName>
</protein>
<accession>A0A0H2RZ74</accession>
<dbReference type="EMBL" id="KQ085938">
    <property type="protein sequence ID" value="KLO14828.1"/>
    <property type="molecule type" value="Genomic_DNA"/>
</dbReference>
<evidence type="ECO:0000313" key="1">
    <source>
        <dbReference type="EMBL" id="KLO14828.1"/>
    </source>
</evidence>
<dbReference type="InParanoid" id="A0A0H2RZ74"/>
<name>A0A0H2RZ74_9AGAM</name>
<proteinExistence type="predicted"/>
<dbReference type="OrthoDB" id="3236701at2759"/>
<evidence type="ECO:0000313" key="2">
    <source>
        <dbReference type="Proteomes" id="UP000053477"/>
    </source>
</evidence>
<reference evidence="1 2" key="1">
    <citation type="submission" date="2015-04" db="EMBL/GenBank/DDBJ databases">
        <title>Complete genome sequence of Schizopora paradoxa KUC8140, a cosmopolitan wood degrader in East Asia.</title>
        <authorList>
            <consortium name="DOE Joint Genome Institute"/>
            <person name="Min B."/>
            <person name="Park H."/>
            <person name="Jang Y."/>
            <person name="Kim J.-J."/>
            <person name="Kim K.H."/>
            <person name="Pangilinan J."/>
            <person name="Lipzen A."/>
            <person name="Riley R."/>
            <person name="Grigoriev I.V."/>
            <person name="Spatafora J.W."/>
            <person name="Choi I.-G."/>
        </authorList>
    </citation>
    <scope>NUCLEOTIDE SEQUENCE [LARGE SCALE GENOMIC DNA]</scope>
    <source>
        <strain evidence="1 2">KUC8140</strain>
    </source>
</reference>
<sequence>MKLLRTTPRRKLFSRTPFRIQHRPSGSFVQSSTQPRNFDVVLDNETLYITKELAIALGWHPGSQVEGVPLSLHGWVPTYFTITRKGTDSEWLSRGTVESSVNPNVLQILKKLN</sequence>
<dbReference type="Proteomes" id="UP000053477">
    <property type="component" value="Unassembled WGS sequence"/>
</dbReference>
<gene>
    <name evidence="1" type="ORF">SCHPADRAFT_825691</name>
</gene>